<reference evidence="3 4" key="1">
    <citation type="journal article" date="2020" name="ISME J.">
        <title>Uncovering the hidden diversity of litter-decomposition mechanisms in mushroom-forming fungi.</title>
        <authorList>
            <person name="Floudas D."/>
            <person name="Bentzer J."/>
            <person name="Ahren D."/>
            <person name="Johansson T."/>
            <person name="Persson P."/>
            <person name="Tunlid A."/>
        </authorList>
    </citation>
    <scope>NUCLEOTIDE SEQUENCE [LARGE SCALE GENOMIC DNA]</scope>
    <source>
        <strain evidence="3 4">CBS 146.42</strain>
    </source>
</reference>
<feature type="transmembrane region" description="Helical" evidence="1">
    <location>
        <begin position="166"/>
        <end position="187"/>
    </location>
</feature>
<keyword evidence="1" id="KW-0812">Transmembrane</keyword>
<name>A0A8H5D5U2_9AGAR</name>
<dbReference type="EMBL" id="JAACJO010000009">
    <property type="protein sequence ID" value="KAF5354110.1"/>
    <property type="molecule type" value="Genomic_DNA"/>
</dbReference>
<keyword evidence="1" id="KW-0472">Membrane</keyword>
<dbReference type="InterPro" id="IPR045339">
    <property type="entry name" value="DUF6534"/>
</dbReference>
<dbReference type="PANTHER" id="PTHR40465">
    <property type="entry name" value="CHROMOSOME 1, WHOLE GENOME SHOTGUN SEQUENCE"/>
    <property type="match status" value="1"/>
</dbReference>
<dbReference type="Pfam" id="PF20152">
    <property type="entry name" value="DUF6534"/>
    <property type="match status" value="1"/>
</dbReference>
<keyword evidence="4" id="KW-1185">Reference proteome</keyword>
<keyword evidence="1" id="KW-1133">Transmembrane helix</keyword>
<feature type="domain" description="DUF6534" evidence="2">
    <location>
        <begin position="173"/>
        <end position="251"/>
    </location>
</feature>
<feature type="transmembrane region" description="Helical" evidence="1">
    <location>
        <begin position="99"/>
        <end position="117"/>
    </location>
</feature>
<dbReference type="Proteomes" id="UP000559027">
    <property type="component" value="Unassembled WGS sequence"/>
</dbReference>
<evidence type="ECO:0000313" key="3">
    <source>
        <dbReference type="EMBL" id="KAF5354110.1"/>
    </source>
</evidence>
<sequence length="319" mass="35176">MPHSSAPDGTLLKTGPVLVGIVVNWWLWGILIMQYITYLNSDQAKRDRPALRGVVYSLFFLDAAQSILAMVDAFHWFVYNFGNADALSDLSMAGIDGPFLDGIIAFMVQLVYCWRIWVLSRRRLVLPMIIALLGLVSCVGGAIRGIQGVTVKVASKLGGNFDFAVILWNAAGAAADILIASSMAYLLFTFSVRNTRRGLLRYIRLIAVFILETNMLTKPIGPKFTSLNLMMGYPLGKLYSNCFMVLLNQRSTCQAGSIYAEGTTISSMVFRVEDCHSDESTMLRGSSPLVFTSRPLEVHVGSVMSDYDAGRRQVKSVQS</sequence>
<gene>
    <name evidence="3" type="ORF">D9756_007312</name>
</gene>
<dbReference type="OrthoDB" id="3223377at2759"/>
<feature type="transmembrane region" description="Helical" evidence="1">
    <location>
        <begin position="124"/>
        <end position="146"/>
    </location>
</feature>
<proteinExistence type="predicted"/>
<evidence type="ECO:0000256" key="1">
    <source>
        <dbReference type="SAM" id="Phobius"/>
    </source>
</evidence>
<comment type="caution">
    <text evidence="3">The sequence shown here is derived from an EMBL/GenBank/DDBJ whole genome shotgun (WGS) entry which is preliminary data.</text>
</comment>
<organism evidence="3 4">
    <name type="scientific">Leucocoprinus leucothites</name>
    <dbReference type="NCBI Taxonomy" id="201217"/>
    <lineage>
        <taxon>Eukaryota</taxon>
        <taxon>Fungi</taxon>
        <taxon>Dikarya</taxon>
        <taxon>Basidiomycota</taxon>
        <taxon>Agaricomycotina</taxon>
        <taxon>Agaricomycetes</taxon>
        <taxon>Agaricomycetidae</taxon>
        <taxon>Agaricales</taxon>
        <taxon>Agaricineae</taxon>
        <taxon>Agaricaceae</taxon>
        <taxon>Leucocoprinus</taxon>
    </lineage>
</organism>
<protein>
    <recommendedName>
        <fullName evidence="2">DUF6534 domain-containing protein</fullName>
    </recommendedName>
</protein>
<feature type="transmembrane region" description="Helical" evidence="1">
    <location>
        <begin position="17"/>
        <end position="41"/>
    </location>
</feature>
<evidence type="ECO:0000313" key="4">
    <source>
        <dbReference type="Proteomes" id="UP000559027"/>
    </source>
</evidence>
<dbReference type="AlphaFoldDB" id="A0A8H5D5U2"/>
<dbReference type="PANTHER" id="PTHR40465:SF1">
    <property type="entry name" value="DUF6534 DOMAIN-CONTAINING PROTEIN"/>
    <property type="match status" value="1"/>
</dbReference>
<evidence type="ECO:0000259" key="2">
    <source>
        <dbReference type="Pfam" id="PF20152"/>
    </source>
</evidence>
<accession>A0A8H5D5U2</accession>
<feature type="transmembrane region" description="Helical" evidence="1">
    <location>
        <begin position="53"/>
        <end position="79"/>
    </location>
</feature>